<feature type="region of interest" description="Disordered" evidence="1">
    <location>
        <begin position="1"/>
        <end position="39"/>
    </location>
</feature>
<dbReference type="EMBL" id="CP001686">
    <property type="protein sequence ID" value="ACV05908.1"/>
    <property type="molecule type" value="Genomic_DNA"/>
</dbReference>
<dbReference type="AlphaFoldDB" id="C7NFH3"/>
<evidence type="ECO:0008006" key="4">
    <source>
        <dbReference type="Google" id="ProtNLM"/>
    </source>
</evidence>
<dbReference type="CDD" id="cd12954">
    <property type="entry name" value="MMP_TTHA0227_like_1"/>
    <property type="match status" value="1"/>
</dbReference>
<sequence>MGRSSSRAGNRVRRRMLRRGRELRGPISTAPVPGRRSRQSVFEDIAREASARVAARAGLTEDQWELVVLVAPDAQAGVTERRGRVLQRGGRWQVVLHRLALDGEASGPAETDLLVEMVVAELLARALGLDPEALQEGE</sequence>
<organism evidence="2 3">
    <name type="scientific">Kytococcus sedentarius (strain ATCC 14392 / DSM 20547 / JCM 11482 / CCUG 33030 / NBRC 15357 / NCTC 11040 / CCM 314 / 541)</name>
    <name type="common">Micrococcus sedentarius</name>
    <dbReference type="NCBI Taxonomy" id="478801"/>
    <lineage>
        <taxon>Bacteria</taxon>
        <taxon>Bacillati</taxon>
        <taxon>Actinomycetota</taxon>
        <taxon>Actinomycetes</taxon>
        <taxon>Micrococcales</taxon>
        <taxon>Kytococcaceae</taxon>
        <taxon>Kytococcus</taxon>
    </lineage>
</organism>
<dbReference type="STRING" id="478801.Ksed_08540"/>
<proteinExistence type="predicted"/>
<dbReference type="KEGG" id="kse:Ksed_08540"/>
<name>C7NFH3_KYTSD</name>
<protein>
    <recommendedName>
        <fullName evidence="4">Metallopeptidase family protein</fullName>
    </recommendedName>
</protein>
<dbReference type="HOGENOM" id="CLU_1852592_0_0_11"/>
<reference evidence="2 3" key="1">
    <citation type="journal article" date="2009" name="Stand. Genomic Sci.">
        <title>Complete genome sequence of Kytococcus sedentarius type strain (541).</title>
        <authorList>
            <person name="Sims D."/>
            <person name="Brettin T."/>
            <person name="Detter J.C."/>
            <person name="Han C."/>
            <person name="Lapidus A."/>
            <person name="Copeland A."/>
            <person name="Glavina Del Rio T."/>
            <person name="Nolan M."/>
            <person name="Chen F."/>
            <person name="Lucas S."/>
            <person name="Tice H."/>
            <person name="Cheng J.F."/>
            <person name="Bruce D."/>
            <person name="Goodwin L."/>
            <person name="Pitluck S."/>
            <person name="Ovchinnikova G."/>
            <person name="Pati A."/>
            <person name="Ivanova N."/>
            <person name="Mavrommatis K."/>
            <person name="Chen A."/>
            <person name="Palaniappan K."/>
            <person name="D'haeseleer P."/>
            <person name="Chain P."/>
            <person name="Bristow J."/>
            <person name="Eisen J.A."/>
            <person name="Markowitz V."/>
            <person name="Hugenholtz P."/>
            <person name="Schneider S."/>
            <person name="Goker M."/>
            <person name="Pukall R."/>
            <person name="Kyrpides N.C."/>
            <person name="Klenk H.P."/>
        </authorList>
    </citation>
    <scope>NUCLEOTIDE SEQUENCE [LARGE SCALE GENOMIC DNA]</scope>
    <source>
        <strain evidence="3">ATCC 14392 / DSM 20547 / JCM 11482 / CCUG 33030 / NBRC 15357 / NCTC 11040 / CCM 314 / 541</strain>
    </source>
</reference>
<evidence type="ECO:0000313" key="3">
    <source>
        <dbReference type="Proteomes" id="UP000006666"/>
    </source>
</evidence>
<accession>C7NFH3</accession>
<evidence type="ECO:0000313" key="2">
    <source>
        <dbReference type="EMBL" id="ACV05908.1"/>
    </source>
</evidence>
<dbReference type="RefSeq" id="WP_012802323.1">
    <property type="nucleotide sequence ID" value="NC_013169.1"/>
</dbReference>
<evidence type="ECO:0000256" key="1">
    <source>
        <dbReference type="SAM" id="MobiDB-lite"/>
    </source>
</evidence>
<dbReference type="Proteomes" id="UP000006666">
    <property type="component" value="Chromosome"/>
</dbReference>
<keyword evidence="3" id="KW-1185">Reference proteome</keyword>
<gene>
    <name evidence="2" type="ordered locus">Ksed_08540</name>
</gene>